<keyword evidence="2" id="KW-1185">Reference proteome</keyword>
<evidence type="ECO:0000313" key="1">
    <source>
        <dbReference type="EMBL" id="MBD8501869.1"/>
    </source>
</evidence>
<dbReference type="RefSeq" id="WP_187716687.1">
    <property type="nucleotide sequence ID" value="NZ_JACTAH010000001.1"/>
</dbReference>
<reference evidence="2" key="1">
    <citation type="submission" date="2023-07" db="EMBL/GenBank/DDBJ databases">
        <title>Thauera sp. CAU 1555 isolated from sand of Yaerae Beach.</title>
        <authorList>
            <person name="Kim W."/>
        </authorList>
    </citation>
    <scope>NUCLEOTIDE SEQUENCE [LARGE SCALE GENOMIC DNA]</scope>
    <source>
        <strain evidence="2">CAU 1555</strain>
    </source>
</reference>
<accession>A0ABR9B6A5</accession>
<protein>
    <recommendedName>
        <fullName evidence="3">Helix-turn-helix DNA binding domain protein</fullName>
    </recommendedName>
</protein>
<comment type="caution">
    <text evidence="1">The sequence shown here is derived from an EMBL/GenBank/DDBJ whole genome shotgun (WGS) entry which is preliminary data.</text>
</comment>
<name>A0ABR9B6A5_9RHOO</name>
<organism evidence="1 2">
    <name type="scientific">Thauera sedimentorum</name>
    <dbReference type="NCBI Taxonomy" id="2767595"/>
    <lineage>
        <taxon>Bacteria</taxon>
        <taxon>Pseudomonadati</taxon>
        <taxon>Pseudomonadota</taxon>
        <taxon>Betaproteobacteria</taxon>
        <taxon>Rhodocyclales</taxon>
        <taxon>Zoogloeaceae</taxon>
        <taxon>Thauera</taxon>
    </lineage>
</organism>
<proteinExistence type="predicted"/>
<gene>
    <name evidence="1" type="ORF">IFO67_03145</name>
</gene>
<evidence type="ECO:0000313" key="2">
    <source>
        <dbReference type="Proteomes" id="UP000603602"/>
    </source>
</evidence>
<sequence length="107" mass="12309">MKNARHPEGMPSALEQRRFYTDNPRELRLLGHLLDREGAFREELDRAVGASNSPDIVFRLRQRGFDIPCDRVTRTDRDGRPCKVGWYRLTAEAKRAARAVLMRSGLA</sequence>
<dbReference type="Proteomes" id="UP000603602">
    <property type="component" value="Unassembled WGS sequence"/>
</dbReference>
<dbReference type="EMBL" id="JACYTO010000001">
    <property type="protein sequence ID" value="MBD8501869.1"/>
    <property type="molecule type" value="Genomic_DNA"/>
</dbReference>
<evidence type="ECO:0008006" key="3">
    <source>
        <dbReference type="Google" id="ProtNLM"/>
    </source>
</evidence>